<organism evidence="9 10">
    <name type="scientific">Pontibacter saemangeumensis</name>
    <dbReference type="NCBI Taxonomy" id="1084525"/>
    <lineage>
        <taxon>Bacteria</taxon>
        <taxon>Pseudomonadati</taxon>
        <taxon>Bacteroidota</taxon>
        <taxon>Cytophagia</taxon>
        <taxon>Cytophagales</taxon>
        <taxon>Hymenobacteraceae</taxon>
        <taxon>Pontibacter</taxon>
    </lineage>
</organism>
<dbReference type="InterPro" id="IPR050171">
    <property type="entry name" value="MFS_Transporters"/>
</dbReference>
<evidence type="ECO:0000256" key="3">
    <source>
        <dbReference type="ARBA" id="ARBA00022475"/>
    </source>
</evidence>
<evidence type="ECO:0000256" key="7">
    <source>
        <dbReference type="SAM" id="Phobius"/>
    </source>
</evidence>
<keyword evidence="10" id="KW-1185">Reference proteome</keyword>
<sequence length="426" mass="45442">MTNGSAQSGLKENAGQFWLLMLITGFVGSMVGLERAVIPTLAETVFGMNGHTAVLSFIVAFGLAKSVANLLMGQLSVRYTRKQLLLAGWLFALPVPWLLLYAGNWWWVIVANLLLGINQGLAWTSSIVMTIDLVGEKNRGLAMGINEFAGYLAVGLASFLAGYIASTTGEITYAFLPGIGFSLAGVALTLFVVRDTHAHVQAESAKSLVALLPSVWKDTTWRHTNLGPVTLNGFVTKINDGVLWGLLPVVLALKGYSLVEIGLLAGVYPAVWGVGQLFTGRLGDSFSRKQMLCLGMLVQGVAIAALYFTGSYLLLLLALAAVGAGTAMVYPTFLTLVADNTHPRQRSQSLGIFRFWRDFGYVGGAVAAGLFSDLFGAEVVLLAAGILAIGAGVFSQIRMVQQPPGNDALDLNKTKRKERKAPAETI</sequence>
<name>A0ABP8LIY8_9BACT</name>
<comment type="caution">
    <text evidence="9">The sequence shown here is derived from an EMBL/GenBank/DDBJ whole genome shotgun (WGS) entry which is preliminary data.</text>
</comment>
<dbReference type="EMBL" id="BAABHC010000006">
    <property type="protein sequence ID" value="GAA4430500.1"/>
    <property type="molecule type" value="Genomic_DNA"/>
</dbReference>
<keyword evidence="5 7" id="KW-1133">Transmembrane helix</keyword>
<feature type="transmembrane region" description="Helical" evidence="7">
    <location>
        <begin position="314"/>
        <end position="338"/>
    </location>
</feature>
<evidence type="ECO:0000256" key="6">
    <source>
        <dbReference type="ARBA" id="ARBA00023136"/>
    </source>
</evidence>
<proteinExistence type="predicted"/>
<evidence type="ECO:0000256" key="2">
    <source>
        <dbReference type="ARBA" id="ARBA00022448"/>
    </source>
</evidence>
<feature type="domain" description="Major facilitator superfamily (MFS) profile" evidence="8">
    <location>
        <begin position="225"/>
        <end position="426"/>
    </location>
</feature>
<feature type="transmembrane region" description="Helical" evidence="7">
    <location>
        <begin position="53"/>
        <end position="72"/>
    </location>
</feature>
<feature type="transmembrane region" description="Helical" evidence="7">
    <location>
        <begin position="291"/>
        <end position="308"/>
    </location>
</feature>
<dbReference type="PROSITE" id="PS50850">
    <property type="entry name" value="MFS"/>
    <property type="match status" value="2"/>
</dbReference>
<evidence type="ECO:0000313" key="10">
    <source>
        <dbReference type="Proteomes" id="UP001500552"/>
    </source>
</evidence>
<dbReference type="SUPFAM" id="SSF103473">
    <property type="entry name" value="MFS general substrate transporter"/>
    <property type="match status" value="2"/>
</dbReference>
<accession>A0ABP8LIY8</accession>
<evidence type="ECO:0000259" key="8">
    <source>
        <dbReference type="PROSITE" id="PS50850"/>
    </source>
</evidence>
<feature type="transmembrane region" description="Helical" evidence="7">
    <location>
        <begin position="359"/>
        <end position="389"/>
    </location>
</feature>
<dbReference type="InterPro" id="IPR036259">
    <property type="entry name" value="MFS_trans_sf"/>
</dbReference>
<dbReference type="PANTHER" id="PTHR23517">
    <property type="entry name" value="RESISTANCE PROTEIN MDTM, PUTATIVE-RELATED-RELATED"/>
    <property type="match status" value="1"/>
</dbReference>
<keyword evidence="3" id="KW-1003">Cell membrane</keyword>
<evidence type="ECO:0000256" key="4">
    <source>
        <dbReference type="ARBA" id="ARBA00022692"/>
    </source>
</evidence>
<evidence type="ECO:0000313" key="9">
    <source>
        <dbReference type="EMBL" id="GAA4430500.1"/>
    </source>
</evidence>
<feature type="transmembrane region" description="Helical" evidence="7">
    <location>
        <begin position="84"/>
        <end position="100"/>
    </location>
</feature>
<dbReference type="Pfam" id="PF07690">
    <property type="entry name" value="MFS_1"/>
    <property type="match status" value="2"/>
</dbReference>
<dbReference type="InterPro" id="IPR020846">
    <property type="entry name" value="MFS_dom"/>
</dbReference>
<dbReference type="PANTHER" id="PTHR23517:SF3">
    <property type="entry name" value="INTEGRAL MEMBRANE TRANSPORT PROTEIN"/>
    <property type="match status" value="1"/>
</dbReference>
<feature type="transmembrane region" description="Helical" evidence="7">
    <location>
        <begin position="17"/>
        <end position="33"/>
    </location>
</feature>
<gene>
    <name evidence="9" type="ORF">GCM10023188_17210</name>
</gene>
<feature type="transmembrane region" description="Helical" evidence="7">
    <location>
        <begin position="171"/>
        <end position="193"/>
    </location>
</feature>
<keyword evidence="4 7" id="KW-0812">Transmembrane</keyword>
<feature type="transmembrane region" description="Helical" evidence="7">
    <location>
        <begin position="106"/>
        <end position="128"/>
    </location>
</feature>
<protein>
    <submittedName>
        <fullName evidence="9">MFS transporter</fullName>
    </submittedName>
</protein>
<dbReference type="InterPro" id="IPR011701">
    <property type="entry name" value="MFS"/>
</dbReference>
<dbReference type="Gene3D" id="1.20.1250.20">
    <property type="entry name" value="MFS general substrate transporter like domains"/>
    <property type="match status" value="2"/>
</dbReference>
<feature type="transmembrane region" description="Helical" evidence="7">
    <location>
        <begin position="148"/>
        <end position="165"/>
    </location>
</feature>
<dbReference type="RefSeq" id="WP_345158337.1">
    <property type="nucleotide sequence ID" value="NZ_BAABHC010000006.1"/>
</dbReference>
<feature type="domain" description="Major facilitator superfamily (MFS) profile" evidence="8">
    <location>
        <begin position="1"/>
        <end position="197"/>
    </location>
</feature>
<comment type="subcellular location">
    <subcellularLocation>
        <location evidence="1">Cell membrane</location>
        <topology evidence="1">Multi-pass membrane protein</topology>
    </subcellularLocation>
</comment>
<keyword evidence="2" id="KW-0813">Transport</keyword>
<dbReference type="Proteomes" id="UP001500552">
    <property type="component" value="Unassembled WGS sequence"/>
</dbReference>
<dbReference type="CDD" id="cd17325">
    <property type="entry name" value="MFS_MdtG_SLC18_like"/>
    <property type="match status" value="1"/>
</dbReference>
<evidence type="ECO:0000256" key="1">
    <source>
        <dbReference type="ARBA" id="ARBA00004651"/>
    </source>
</evidence>
<reference evidence="10" key="1">
    <citation type="journal article" date="2019" name="Int. J. Syst. Evol. Microbiol.">
        <title>The Global Catalogue of Microorganisms (GCM) 10K type strain sequencing project: providing services to taxonomists for standard genome sequencing and annotation.</title>
        <authorList>
            <consortium name="The Broad Institute Genomics Platform"/>
            <consortium name="The Broad Institute Genome Sequencing Center for Infectious Disease"/>
            <person name="Wu L."/>
            <person name="Ma J."/>
        </authorList>
    </citation>
    <scope>NUCLEOTIDE SEQUENCE [LARGE SCALE GENOMIC DNA]</scope>
    <source>
        <strain evidence="10">JCM 17926</strain>
    </source>
</reference>
<evidence type="ECO:0000256" key="5">
    <source>
        <dbReference type="ARBA" id="ARBA00022989"/>
    </source>
</evidence>
<keyword evidence="6 7" id="KW-0472">Membrane</keyword>